<dbReference type="GO" id="GO:0003735">
    <property type="term" value="F:structural constituent of ribosome"/>
    <property type="evidence" value="ECO:0007669"/>
    <property type="project" value="TreeGrafter"/>
</dbReference>
<dbReference type="GeneID" id="59338804"/>
<organism evidence="1 2">
    <name type="scientific">Letharia lupina</name>
    <dbReference type="NCBI Taxonomy" id="560253"/>
    <lineage>
        <taxon>Eukaryota</taxon>
        <taxon>Fungi</taxon>
        <taxon>Dikarya</taxon>
        <taxon>Ascomycota</taxon>
        <taxon>Pezizomycotina</taxon>
        <taxon>Lecanoromycetes</taxon>
        <taxon>OSLEUM clade</taxon>
        <taxon>Lecanoromycetidae</taxon>
        <taxon>Lecanorales</taxon>
        <taxon>Lecanorineae</taxon>
        <taxon>Parmeliaceae</taxon>
        <taxon>Letharia</taxon>
    </lineage>
</organism>
<dbReference type="PANTHER" id="PTHR28271">
    <property type="entry name" value="54S RIBOSOMAL PROTEIN L31, MITOCHONDRIAL"/>
    <property type="match status" value="1"/>
</dbReference>
<name>A0A8H6FEL3_9LECA</name>
<comment type="caution">
    <text evidence="1">The sequence shown here is derived from an EMBL/GenBank/DDBJ whole genome shotgun (WGS) entry which is preliminary data.</text>
</comment>
<dbReference type="EMBL" id="JACCJB010000008">
    <property type="protein sequence ID" value="KAF6225216.1"/>
    <property type="molecule type" value="Genomic_DNA"/>
</dbReference>
<sequence length="159" mass="18639">MFGAFRRTSPLSGGLLWKIPWRLSVPQKRRQRKRLRLVDNVITIVDDALRKQNMGSTTKLERWKEEMPTEAEMRPKDKYTMFDRKEKRYRKGIHSMSTSFEDYWTRSRMRQLTGGADRAAKVDEGQSEDKSTGLLMRTGLWGDRENVVRAVIEGHTYGV</sequence>
<dbReference type="Pfam" id="PF09784">
    <property type="entry name" value="L31"/>
    <property type="match status" value="1"/>
</dbReference>
<protein>
    <recommendedName>
        <fullName evidence="3">54S ribosomal protein L31, mitochondrial</fullName>
    </recommendedName>
</protein>
<dbReference type="GO" id="GO:0005762">
    <property type="term" value="C:mitochondrial large ribosomal subunit"/>
    <property type="evidence" value="ECO:0007669"/>
    <property type="project" value="TreeGrafter"/>
</dbReference>
<gene>
    <name evidence="1" type="ORF">HO133_010413</name>
</gene>
<dbReference type="InterPro" id="IPR016340">
    <property type="entry name" value="Ribosomal_mL60"/>
</dbReference>
<evidence type="ECO:0000313" key="2">
    <source>
        <dbReference type="Proteomes" id="UP000593566"/>
    </source>
</evidence>
<dbReference type="AlphaFoldDB" id="A0A8H6FEL3"/>
<evidence type="ECO:0000313" key="1">
    <source>
        <dbReference type="EMBL" id="KAF6225216.1"/>
    </source>
</evidence>
<dbReference type="Proteomes" id="UP000593566">
    <property type="component" value="Unassembled WGS sequence"/>
</dbReference>
<evidence type="ECO:0008006" key="3">
    <source>
        <dbReference type="Google" id="ProtNLM"/>
    </source>
</evidence>
<keyword evidence="2" id="KW-1185">Reference proteome</keyword>
<proteinExistence type="predicted"/>
<dbReference type="RefSeq" id="XP_037154083.1">
    <property type="nucleotide sequence ID" value="XM_037301266.1"/>
</dbReference>
<reference evidence="1 2" key="1">
    <citation type="journal article" date="2020" name="Genomics">
        <title>Complete, high-quality genomes from long-read metagenomic sequencing of two wolf lichen thalli reveals enigmatic genome architecture.</title>
        <authorList>
            <person name="McKenzie S.K."/>
            <person name="Walston R.F."/>
            <person name="Allen J.L."/>
        </authorList>
    </citation>
    <scope>NUCLEOTIDE SEQUENCE [LARGE SCALE GENOMIC DNA]</scope>
    <source>
        <strain evidence="1">WasteWater1</strain>
    </source>
</reference>
<accession>A0A8H6FEL3</accession>
<dbReference type="PANTHER" id="PTHR28271:SF1">
    <property type="entry name" value="LARGE RIBOSOMAL SUBUNIT PROTEIN ML60"/>
    <property type="match status" value="1"/>
</dbReference>